<accession>A0A1I3R929</accession>
<dbReference type="Pfam" id="PF14129">
    <property type="entry name" value="DUF4296"/>
    <property type="match status" value="1"/>
</dbReference>
<dbReference type="AlphaFoldDB" id="A0A1I3R929"/>
<dbReference type="Proteomes" id="UP000198670">
    <property type="component" value="Unassembled WGS sequence"/>
</dbReference>
<gene>
    <name evidence="3" type="ORF">SAMN05444682_109267</name>
</gene>
<organism evidence="3 4">
    <name type="scientific">Parapedobacter indicus</name>
    <dbReference type="NCBI Taxonomy" id="1477437"/>
    <lineage>
        <taxon>Bacteria</taxon>
        <taxon>Pseudomonadati</taxon>
        <taxon>Bacteroidota</taxon>
        <taxon>Sphingobacteriia</taxon>
        <taxon>Sphingobacteriales</taxon>
        <taxon>Sphingobacteriaceae</taxon>
        <taxon>Parapedobacter</taxon>
    </lineage>
</organism>
<dbReference type="RefSeq" id="WP_090629302.1">
    <property type="nucleotide sequence ID" value="NZ_FOQO01000009.1"/>
</dbReference>
<evidence type="ECO:0000313" key="3">
    <source>
        <dbReference type="EMBL" id="SFJ42169.1"/>
    </source>
</evidence>
<reference evidence="3 4" key="1">
    <citation type="submission" date="2016-10" db="EMBL/GenBank/DDBJ databases">
        <authorList>
            <person name="de Groot N.N."/>
        </authorList>
    </citation>
    <scope>NUCLEOTIDE SEQUENCE [LARGE SCALE GENOMIC DNA]</scope>
    <source>
        <strain evidence="3 4">RK1</strain>
    </source>
</reference>
<keyword evidence="4" id="KW-1185">Reference proteome</keyword>
<feature type="domain" description="DUF4296" evidence="2">
    <location>
        <begin position="23"/>
        <end position="103"/>
    </location>
</feature>
<evidence type="ECO:0000313" key="4">
    <source>
        <dbReference type="Proteomes" id="UP000198670"/>
    </source>
</evidence>
<sequence>MQRAVIVWVVLIFCVSCGGEKIPKGVIPLKQMPAVLTDMHLADGQLASLPIDSARMRRDAYYNAVFQRYGIDSTTFRRSVEFYSSRPYLMNEFYGDIEKKLEALNLAEQQRVQKKYEVQRRMDSIRNARVTDSLRHIAQDSLDFKRKRYLLFLNAPDSLYGKPDPVTYKLLRERMLESVGLKRVIANSEQGHPMPPRNPSVAPKPSSTVPQKPRLRPFEKIK</sequence>
<evidence type="ECO:0000256" key="1">
    <source>
        <dbReference type="SAM" id="MobiDB-lite"/>
    </source>
</evidence>
<dbReference type="InterPro" id="IPR025381">
    <property type="entry name" value="DUF4296"/>
</dbReference>
<dbReference type="STRING" id="1477437.SAMN05444682_109267"/>
<protein>
    <recommendedName>
        <fullName evidence="2">DUF4296 domain-containing protein</fullName>
    </recommendedName>
</protein>
<name>A0A1I3R929_9SPHI</name>
<dbReference type="OrthoDB" id="678784at2"/>
<feature type="region of interest" description="Disordered" evidence="1">
    <location>
        <begin position="187"/>
        <end position="222"/>
    </location>
</feature>
<evidence type="ECO:0000259" key="2">
    <source>
        <dbReference type="Pfam" id="PF14129"/>
    </source>
</evidence>
<proteinExistence type="predicted"/>
<dbReference type="EMBL" id="FOQO01000009">
    <property type="protein sequence ID" value="SFJ42169.1"/>
    <property type="molecule type" value="Genomic_DNA"/>
</dbReference>